<name>A0A0D2B3F3_9EURO</name>
<feature type="compositionally biased region" description="Pro residues" evidence="1">
    <location>
        <begin position="74"/>
        <end position="87"/>
    </location>
</feature>
<proteinExistence type="predicted"/>
<dbReference type="EMBL" id="KN847497">
    <property type="protein sequence ID" value="KIW13423.1"/>
    <property type="molecule type" value="Genomic_DNA"/>
</dbReference>
<dbReference type="Proteomes" id="UP000053328">
    <property type="component" value="Unassembled WGS sequence"/>
</dbReference>
<keyword evidence="3" id="KW-1185">Reference proteome</keyword>
<dbReference type="GeneID" id="27335694"/>
<feature type="compositionally biased region" description="Low complexity" evidence="1">
    <location>
        <begin position="14"/>
        <end position="33"/>
    </location>
</feature>
<reference evidence="2 3" key="1">
    <citation type="submission" date="2015-01" db="EMBL/GenBank/DDBJ databases">
        <title>The Genome Sequence of Exophiala spinifera CBS89968.</title>
        <authorList>
            <consortium name="The Broad Institute Genomics Platform"/>
            <person name="Cuomo C."/>
            <person name="de Hoog S."/>
            <person name="Gorbushina A."/>
            <person name="Stielow B."/>
            <person name="Teixiera M."/>
            <person name="Abouelleil A."/>
            <person name="Chapman S.B."/>
            <person name="Priest M."/>
            <person name="Young S.K."/>
            <person name="Wortman J."/>
            <person name="Nusbaum C."/>
            <person name="Birren B."/>
        </authorList>
    </citation>
    <scope>NUCLEOTIDE SEQUENCE [LARGE SCALE GENOMIC DNA]</scope>
    <source>
        <strain evidence="2 3">CBS 89968</strain>
    </source>
</reference>
<protein>
    <submittedName>
        <fullName evidence="2">Uncharacterized protein</fullName>
    </submittedName>
</protein>
<evidence type="ECO:0000313" key="3">
    <source>
        <dbReference type="Proteomes" id="UP000053328"/>
    </source>
</evidence>
<accession>A0A0D2B3F3</accession>
<feature type="region of interest" description="Disordered" evidence="1">
    <location>
        <begin position="1"/>
        <end position="95"/>
    </location>
</feature>
<evidence type="ECO:0000313" key="2">
    <source>
        <dbReference type="EMBL" id="KIW13423.1"/>
    </source>
</evidence>
<dbReference type="AlphaFoldDB" id="A0A0D2B3F3"/>
<dbReference type="RefSeq" id="XP_016233639.1">
    <property type="nucleotide sequence ID" value="XM_016382936.1"/>
</dbReference>
<gene>
    <name evidence="2" type="ORF">PV08_08611</name>
</gene>
<evidence type="ECO:0000256" key="1">
    <source>
        <dbReference type="SAM" id="MobiDB-lite"/>
    </source>
</evidence>
<dbReference type="VEuPathDB" id="FungiDB:PV08_08611"/>
<organism evidence="2 3">
    <name type="scientific">Exophiala spinifera</name>
    <dbReference type="NCBI Taxonomy" id="91928"/>
    <lineage>
        <taxon>Eukaryota</taxon>
        <taxon>Fungi</taxon>
        <taxon>Dikarya</taxon>
        <taxon>Ascomycota</taxon>
        <taxon>Pezizomycotina</taxon>
        <taxon>Eurotiomycetes</taxon>
        <taxon>Chaetothyriomycetidae</taxon>
        <taxon>Chaetothyriales</taxon>
        <taxon>Herpotrichiellaceae</taxon>
        <taxon>Exophiala</taxon>
    </lineage>
</organism>
<dbReference type="HOGENOM" id="CLU_1468178_0_0_1"/>
<dbReference type="OrthoDB" id="4147336at2759"/>
<sequence>MSTSAATSGELVSHSHNNNDNSNSNSNRQTGNENNGGGGSSSSNNNNNHGEMGQVGGAVGAGSNHPRLVGPYDTRPPPPTTQHPPQPGGLVFNRGSTRAPALYTSTIRTIVPHVAIRQGHNVADRPYAYECEVCRRRNRKVQDFHRHMRQLEGREGFRLVRPVPQVEMTWYGVDDAGYRYRGPLLRLGQEPLSRRRR</sequence>